<proteinExistence type="predicted"/>
<evidence type="ECO:0000313" key="2">
    <source>
        <dbReference type="Proteomes" id="UP000828390"/>
    </source>
</evidence>
<protein>
    <submittedName>
        <fullName evidence="1">Uncharacterized protein</fullName>
    </submittedName>
</protein>
<dbReference type="AlphaFoldDB" id="A0A9D4FIT1"/>
<evidence type="ECO:0000313" key="1">
    <source>
        <dbReference type="EMBL" id="KAH3797471.1"/>
    </source>
</evidence>
<keyword evidence="2" id="KW-1185">Reference proteome</keyword>
<dbReference type="Proteomes" id="UP000828390">
    <property type="component" value="Unassembled WGS sequence"/>
</dbReference>
<comment type="caution">
    <text evidence="1">The sequence shown here is derived from an EMBL/GenBank/DDBJ whole genome shotgun (WGS) entry which is preliminary data.</text>
</comment>
<dbReference type="EMBL" id="JAIWYP010000007">
    <property type="protein sequence ID" value="KAH3797471.1"/>
    <property type="molecule type" value="Genomic_DNA"/>
</dbReference>
<accession>A0A9D4FIT1</accession>
<organism evidence="1 2">
    <name type="scientific">Dreissena polymorpha</name>
    <name type="common">Zebra mussel</name>
    <name type="synonym">Mytilus polymorpha</name>
    <dbReference type="NCBI Taxonomy" id="45954"/>
    <lineage>
        <taxon>Eukaryota</taxon>
        <taxon>Metazoa</taxon>
        <taxon>Spiralia</taxon>
        <taxon>Lophotrochozoa</taxon>
        <taxon>Mollusca</taxon>
        <taxon>Bivalvia</taxon>
        <taxon>Autobranchia</taxon>
        <taxon>Heteroconchia</taxon>
        <taxon>Euheterodonta</taxon>
        <taxon>Imparidentia</taxon>
        <taxon>Neoheterodontei</taxon>
        <taxon>Myida</taxon>
        <taxon>Dreissenoidea</taxon>
        <taxon>Dreissenidae</taxon>
        <taxon>Dreissena</taxon>
    </lineage>
</organism>
<sequence length="134" mass="15583">MHVRHHGRASKYLLEIIYPNIGARLKFPSSQQPVFCRLLLMFGRNPRLAIDAFRELHTEDIADKQHTEYVTKLRKRISRSYDRARQNARSSGLKCNNKLDLLNVNLATLSLCVMVFTEEYRSWPISGNNSHTLL</sequence>
<name>A0A9D4FIT1_DREPO</name>
<gene>
    <name evidence="1" type="ORF">DPMN_151052</name>
</gene>
<reference evidence="1" key="1">
    <citation type="journal article" date="2019" name="bioRxiv">
        <title>The Genome of the Zebra Mussel, Dreissena polymorpha: A Resource for Invasive Species Research.</title>
        <authorList>
            <person name="McCartney M.A."/>
            <person name="Auch B."/>
            <person name="Kono T."/>
            <person name="Mallez S."/>
            <person name="Zhang Y."/>
            <person name="Obille A."/>
            <person name="Becker A."/>
            <person name="Abrahante J.E."/>
            <person name="Garbe J."/>
            <person name="Badalamenti J.P."/>
            <person name="Herman A."/>
            <person name="Mangelson H."/>
            <person name="Liachko I."/>
            <person name="Sullivan S."/>
            <person name="Sone E.D."/>
            <person name="Koren S."/>
            <person name="Silverstein K.A.T."/>
            <person name="Beckman K.B."/>
            <person name="Gohl D.M."/>
        </authorList>
    </citation>
    <scope>NUCLEOTIDE SEQUENCE</scope>
    <source>
        <strain evidence="1">Duluth1</strain>
        <tissue evidence="1">Whole animal</tissue>
    </source>
</reference>
<reference evidence="1" key="2">
    <citation type="submission" date="2020-11" db="EMBL/GenBank/DDBJ databases">
        <authorList>
            <person name="McCartney M.A."/>
            <person name="Auch B."/>
            <person name="Kono T."/>
            <person name="Mallez S."/>
            <person name="Becker A."/>
            <person name="Gohl D.M."/>
            <person name="Silverstein K.A.T."/>
            <person name="Koren S."/>
            <person name="Bechman K.B."/>
            <person name="Herman A."/>
            <person name="Abrahante J.E."/>
            <person name="Garbe J."/>
        </authorList>
    </citation>
    <scope>NUCLEOTIDE SEQUENCE</scope>
    <source>
        <strain evidence="1">Duluth1</strain>
        <tissue evidence="1">Whole animal</tissue>
    </source>
</reference>